<dbReference type="HOGENOM" id="CLU_3057327_0_0_2"/>
<keyword evidence="2" id="KW-1185">Reference proteome</keyword>
<accession>I3TFN2</accession>
<dbReference type="EMBL" id="CP003531">
    <property type="protein sequence ID" value="AFK51570.1"/>
    <property type="molecule type" value="Genomic_DNA"/>
</dbReference>
<dbReference type="eggNOG" id="arCOG05934">
    <property type="taxonomic scope" value="Archaea"/>
</dbReference>
<sequence>MITCPVCVNARETCLGGNAGKGKQEPVFFYTVEDLIYHIRDYHARSAFRAKSR</sequence>
<gene>
    <name evidence="1" type="ordered locus">TCELL_1147</name>
</gene>
<dbReference type="STRING" id="1184251.TCELL_1147"/>
<dbReference type="KEGG" id="thg:TCELL_1147"/>
<proteinExistence type="predicted"/>
<evidence type="ECO:0000313" key="2">
    <source>
        <dbReference type="Proteomes" id="UP000005270"/>
    </source>
</evidence>
<dbReference type="AlphaFoldDB" id="I3TFN2"/>
<organism evidence="1 2">
    <name type="scientific">Thermogladius calderae (strain DSM 22663 / VKM B-2946 / 1633)</name>
    <dbReference type="NCBI Taxonomy" id="1184251"/>
    <lineage>
        <taxon>Archaea</taxon>
        <taxon>Thermoproteota</taxon>
        <taxon>Thermoprotei</taxon>
        <taxon>Desulfurococcales</taxon>
        <taxon>Desulfurococcaceae</taxon>
        <taxon>Thermogladius</taxon>
    </lineage>
</organism>
<name>I3TFN2_THEC1</name>
<evidence type="ECO:0000313" key="1">
    <source>
        <dbReference type="EMBL" id="AFK51570.1"/>
    </source>
</evidence>
<protein>
    <submittedName>
        <fullName evidence="1">Uncharacterized protein</fullName>
    </submittedName>
</protein>
<dbReference type="Proteomes" id="UP000005270">
    <property type="component" value="Chromosome"/>
</dbReference>
<reference evidence="1 2" key="1">
    <citation type="journal article" date="2012" name="J. Bacteriol.">
        <title>Complete genome sequence of the hyperthermophilic cellulolytic Crenarchaeon 'Thermogladius cellulolyticus' 1633.</title>
        <authorList>
            <person name="Mardanov A.V."/>
            <person name="Kochetkova T.V."/>
            <person name="Beletsky A.V."/>
            <person name="Bonch-Osmolovskaya E.A."/>
            <person name="Ravin N.V."/>
            <person name="Skryabin K.G."/>
        </authorList>
    </citation>
    <scope>NUCLEOTIDE SEQUENCE [LARGE SCALE GENOMIC DNA]</scope>
    <source>
        <strain evidence="2">DSM 22663 / VKM B-2946 / 1633</strain>
    </source>
</reference>
<dbReference type="InParanoid" id="I3TFN2"/>